<name>A0A239LWY1_9RHOB</name>
<evidence type="ECO:0000313" key="4">
    <source>
        <dbReference type="Proteomes" id="UP000198440"/>
    </source>
</evidence>
<proteinExistence type="predicted"/>
<evidence type="ECO:0000256" key="2">
    <source>
        <dbReference type="SAM" id="SignalP"/>
    </source>
</evidence>
<dbReference type="InterPro" id="IPR043504">
    <property type="entry name" value="Peptidase_S1_PA_chymotrypsin"/>
</dbReference>
<dbReference type="SUPFAM" id="SSF50494">
    <property type="entry name" value="Trypsin-like serine proteases"/>
    <property type="match status" value="1"/>
</dbReference>
<dbReference type="Gene3D" id="2.40.10.10">
    <property type="entry name" value="Trypsin-like serine proteases"/>
    <property type="match status" value="2"/>
</dbReference>
<dbReference type="Proteomes" id="UP000198440">
    <property type="component" value="Unassembled WGS sequence"/>
</dbReference>
<evidence type="ECO:0000256" key="1">
    <source>
        <dbReference type="SAM" id="MobiDB-lite"/>
    </source>
</evidence>
<keyword evidence="2" id="KW-0732">Signal</keyword>
<gene>
    <name evidence="3" type="ORF">SAMN04488078_11055</name>
</gene>
<dbReference type="AlphaFoldDB" id="A0A239LWY1"/>
<accession>A0A239LWY1</accession>
<feature type="chain" id="PRO_5012353772" evidence="2">
    <location>
        <begin position="18"/>
        <end position="311"/>
    </location>
</feature>
<feature type="signal peptide" evidence="2">
    <location>
        <begin position="1"/>
        <end position="17"/>
    </location>
</feature>
<reference evidence="3 4" key="1">
    <citation type="submission" date="2017-06" db="EMBL/GenBank/DDBJ databases">
        <authorList>
            <person name="Kim H.J."/>
            <person name="Triplett B.A."/>
        </authorList>
    </citation>
    <scope>NUCLEOTIDE SEQUENCE [LARGE SCALE GENOMIC DNA]</scope>
    <source>
        <strain evidence="3 4">DSM 11445</strain>
    </source>
</reference>
<protein>
    <submittedName>
        <fullName evidence="3">Trypsin-like peptidase domain-containing protein</fullName>
    </submittedName>
</protein>
<feature type="region of interest" description="Disordered" evidence="1">
    <location>
        <begin position="267"/>
        <end position="311"/>
    </location>
</feature>
<dbReference type="Pfam" id="PF13365">
    <property type="entry name" value="Trypsin_2"/>
    <property type="match status" value="1"/>
</dbReference>
<dbReference type="InterPro" id="IPR009003">
    <property type="entry name" value="Peptidase_S1_PA"/>
</dbReference>
<dbReference type="EMBL" id="FZON01000105">
    <property type="protein sequence ID" value="SNT34378.1"/>
    <property type="molecule type" value="Genomic_DNA"/>
</dbReference>
<organism evidence="3 4">
    <name type="scientific">Antarctobacter heliothermus</name>
    <dbReference type="NCBI Taxonomy" id="74033"/>
    <lineage>
        <taxon>Bacteria</taxon>
        <taxon>Pseudomonadati</taxon>
        <taxon>Pseudomonadota</taxon>
        <taxon>Alphaproteobacteria</taxon>
        <taxon>Rhodobacterales</taxon>
        <taxon>Roseobacteraceae</taxon>
        <taxon>Antarctobacter</taxon>
    </lineage>
</organism>
<sequence>MLIVSLVLSLVGAGVMAQTATFDANDYGKTDLVFPESTGNASAYIAAQDGAFEPIRELPADDPIRRLARAIGRVDLLEQNDRGGRDLVTCTGAILPGGWVLTNFHCIPENGAQKLLAASILTGYLTQGDKGTQRYTLSVDPEDWHSVLDFSLVRMTDAPADVLPLLIEDVAVDPGDPLLVIHHPLGRPQVMTRFRCFATAEQEDGAILRHRCDTQPGSSGSLLFDRELRPVALHHSGGMTANDTLSFNKSTRISAILAQSDLLRQITDSAPSGSPSKAPDSPTATLPLERHPVPAGDGLSSGGITDILRGN</sequence>
<evidence type="ECO:0000313" key="3">
    <source>
        <dbReference type="EMBL" id="SNT34378.1"/>
    </source>
</evidence>